<evidence type="ECO:0000313" key="2">
    <source>
        <dbReference type="Proteomes" id="UP000179797"/>
    </source>
</evidence>
<keyword evidence="2" id="KW-1185">Reference proteome</keyword>
<gene>
    <name evidence="1" type="ORF">NH26_04820</name>
</gene>
<comment type="caution">
    <text evidence="1">The sequence shown here is derived from an EMBL/GenBank/DDBJ whole genome shotgun (WGS) entry which is preliminary data.</text>
</comment>
<evidence type="ECO:0000313" key="1">
    <source>
        <dbReference type="EMBL" id="OHX65720.1"/>
    </source>
</evidence>
<protein>
    <recommendedName>
        <fullName evidence="3">Secretion system C-terminal sorting domain-containing protein</fullName>
    </recommendedName>
</protein>
<sequence>MNFKLKLKLTITLLFFIIITGVEGYAQGVYTPNGNVTFSTQAQWEDTSNWTCTGTCTNGYPKESTDEILFGESGGYYIHINIGFNLNNVSTELTLVNKNGGGDGGEVNILNGGTATFKNISDGDSQHSGQRTIINVEDGGDLTITEELNWSSSNSELNVNGNFNSKSGIVFNGGQSINVGSSGYLNNTGDMEVSGTSITIAEDGIIEVTGEVTVSTTYGGTSWDPINGAFVIHEGIGINCDLRLDPEVGSNGGVYIDYGGDGTADLCDADMNNLNRTCNSDGFCDALNDDDDKTFTPTAPPDLPVELLFFTGEIQGDDVLLTWATATEENSDFFTIEISNDKINWEEVSKHNAAGNSLVKIDYSTTVNTPAGIYYRLGQYDFDGTKTYYGPIKVDIDNISNWKLYPTFIDSGDDLSLLISSNAQDKVGEYIIYNRQGKVMNSNSIFFREGSSIQPIELSNEYSSGLYIIRMKIGSLYKTFRFIVR</sequence>
<dbReference type="NCBIfam" id="TIGR04183">
    <property type="entry name" value="Por_Secre_tail"/>
    <property type="match status" value="1"/>
</dbReference>
<dbReference type="EMBL" id="JRYR02000001">
    <property type="protein sequence ID" value="OHX65720.1"/>
    <property type="molecule type" value="Genomic_DNA"/>
</dbReference>
<dbReference type="Proteomes" id="UP000179797">
    <property type="component" value="Unassembled WGS sequence"/>
</dbReference>
<organism evidence="1 2">
    <name type="scientific">Flammeovirga pacifica</name>
    <dbReference type="NCBI Taxonomy" id="915059"/>
    <lineage>
        <taxon>Bacteria</taxon>
        <taxon>Pseudomonadati</taxon>
        <taxon>Bacteroidota</taxon>
        <taxon>Cytophagia</taxon>
        <taxon>Cytophagales</taxon>
        <taxon>Flammeovirgaceae</taxon>
        <taxon>Flammeovirga</taxon>
    </lineage>
</organism>
<accession>A0A1S1YXK9</accession>
<name>A0A1S1YXK9_FLAPC</name>
<dbReference type="STRING" id="915059.NH26_04820"/>
<evidence type="ECO:0008006" key="3">
    <source>
        <dbReference type="Google" id="ProtNLM"/>
    </source>
</evidence>
<proteinExistence type="predicted"/>
<reference evidence="1 2" key="1">
    <citation type="journal article" date="2012" name="Int. J. Syst. Evol. Microbiol.">
        <title>Flammeovirga pacifica sp. nov., isolated from deep-sea sediment.</title>
        <authorList>
            <person name="Xu H."/>
            <person name="Fu Y."/>
            <person name="Yang N."/>
            <person name="Ding Z."/>
            <person name="Lai Q."/>
            <person name="Zeng R."/>
        </authorList>
    </citation>
    <scope>NUCLEOTIDE SEQUENCE [LARGE SCALE GENOMIC DNA]</scope>
    <source>
        <strain evidence="2">DSM 24597 / LMG 26175 / WPAGA1</strain>
    </source>
</reference>
<dbReference type="AlphaFoldDB" id="A0A1S1YXK9"/>
<dbReference type="InterPro" id="IPR026444">
    <property type="entry name" value="Secre_tail"/>
</dbReference>